<keyword evidence="3 10" id="KW-0444">Lipid biosynthesis</keyword>
<keyword evidence="7 10" id="KW-1208">Phospholipid metabolism</keyword>
<sequence>MTLPAPIAVDAMGGDRAPDEIVAGAERAAAELDLPVVLVGDPDRVRSSLEVLPASEVIAMDEDPGRGVRRKKDSSLVRAAEAVRDGRASAMVSAGNTGATWGAALLRMGRIKGVSRPAIATPLPRPGHDTPLVLLDAGANVDCQAEWLVQFAQMGAVFARDRYGLDAPRVGLLSIGEEPGKGDGLRKEAHALLDDPSWAERCGATFAGNVEGRDLMAPGLDVVVTDGFTGNVALKTLEGAMRSLVGAVLGAFDTDDATRAAGDVLMPALLPLYGQLDPDATGGAMLLGVDGVCIISHGSSSATAVVNACRVAAESVSSGLVDAVRGAVGTPA</sequence>
<dbReference type="RefSeq" id="WP_272738744.1">
    <property type="nucleotide sequence ID" value="NZ_CP116942.1"/>
</dbReference>
<dbReference type="Gene3D" id="3.40.718.10">
    <property type="entry name" value="Isopropylmalate Dehydrogenase"/>
    <property type="match status" value="1"/>
</dbReference>
<dbReference type="GO" id="GO:0006633">
    <property type="term" value="P:fatty acid biosynthetic process"/>
    <property type="evidence" value="ECO:0007669"/>
    <property type="project" value="UniProtKB-UniRule"/>
</dbReference>
<dbReference type="AlphaFoldDB" id="A0AAF0BT13"/>
<evidence type="ECO:0000313" key="12">
    <source>
        <dbReference type="Proteomes" id="UP001216390"/>
    </source>
</evidence>
<evidence type="ECO:0000256" key="9">
    <source>
        <dbReference type="ARBA" id="ARBA00046608"/>
    </source>
</evidence>
<comment type="catalytic activity">
    <reaction evidence="1 10">
        <text>a fatty acyl-[ACP] + phosphate = an acyl phosphate + holo-[ACP]</text>
        <dbReference type="Rhea" id="RHEA:42292"/>
        <dbReference type="Rhea" id="RHEA-COMP:9685"/>
        <dbReference type="Rhea" id="RHEA-COMP:14125"/>
        <dbReference type="ChEBI" id="CHEBI:43474"/>
        <dbReference type="ChEBI" id="CHEBI:59918"/>
        <dbReference type="ChEBI" id="CHEBI:64479"/>
        <dbReference type="ChEBI" id="CHEBI:138651"/>
        <dbReference type="EC" id="2.3.1.274"/>
    </reaction>
</comment>
<dbReference type="KEGG" id="ima:PO878_06630"/>
<dbReference type="Pfam" id="PF02504">
    <property type="entry name" value="FA_synthesis"/>
    <property type="match status" value="1"/>
</dbReference>
<reference evidence="11" key="1">
    <citation type="submission" date="2023-01" db="EMBL/GenBank/DDBJ databases">
        <title>The diversity of Class Acidimicrobiia in South China Sea sediment environments and the proposal of Iamia marina sp. nov., a novel species of the genus Iamia.</title>
        <authorList>
            <person name="He Y."/>
            <person name="Tian X."/>
        </authorList>
    </citation>
    <scope>NUCLEOTIDE SEQUENCE</scope>
    <source>
        <strain evidence="11">DSM 19957</strain>
    </source>
</reference>
<comment type="subunit">
    <text evidence="9 10">Homodimer. Probably interacts with PlsY.</text>
</comment>
<keyword evidence="11" id="KW-0012">Acyltransferase</keyword>
<evidence type="ECO:0000256" key="8">
    <source>
        <dbReference type="ARBA" id="ARBA00024069"/>
    </source>
</evidence>
<dbReference type="SUPFAM" id="SSF53659">
    <property type="entry name" value="Isocitrate/Isopropylmalate dehydrogenase-like"/>
    <property type="match status" value="1"/>
</dbReference>
<dbReference type="HAMAP" id="MF_00019">
    <property type="entry name" value="PlsX"/>
    <property type="match status" value="1"/>
</dbReference>
<dbReference type="NCBIfam" id="TIGR00182">
    <property type="entry name" value="plsX"/>
    <property type="match status" value="1"/>
</dbReference>
<dbReference type="EMBL" id="CP116942">
    <property type="protein sequence ID" value="WCO69231.1"/>
    <property type="molecule type" value="Genomic_DNA"/>
</dbReference>
<comment type="pathway">
    <text evidence="10">Lipid metabolism; phospholipid metabolism.</text>
</comment>
<comment type="function">
    <text evidence="10">Catalyzes the reversible formation of acyl-phosphate (acyl-PO(4)) from acyl-[acyl-carrier-protein] (acyl-ACP). This enzyme utilizes acyl-ACP as fatty acyl donor, but not acyl-CoA.</text>
</comment>
<dbReference type="GO" id="GO:0005737">
    <property type="term" value="C:cytoplasm"/>
    <property type="evidence" value="ECO:0007669"/>
    <property type="project" value="UniProtKB-SubCell"/>
</dbReference>
<evidence type="ECO:0000256" key="6">
    <source>
        <dbReference type="ARBA" id="ARBA00023209"/>
    </source>
</evidence>
<dbReference type="InterPro" id="IPR003664">
    <property type="entry name" value="FA_synthesis"/>
</dbReference>
<evidence type="ECO:0000256" key="3">
    <source>
        <dbReference type="ARBA" id="ARBA00022516"/>
    </source>
</evidence>
<evidence type="ECO:0000256" key="2">
    <source>
        <dbReference type="ARBA" id="ARBA00022490"/>
    </source>
</evidence>
<dbReference type="Proteomes" id="UP001216390">
    <property type="component" value="Chromosome"/>
</dbReference>
<protein>
    <recommendedName>
        <fullName evidence="8 10">Phosphate acyltransferase</fullName>
        <ecNumber evidence="8 10">2.3.1.274</ecNumber>
    </recommendedName>
    <alternativeName>
        <fullName evidence="10">Acyl-ACP phosphotransacylase</fullName>
    </alternativeName>
    <alternativeName>
        <fullName evidence="10">Acyl-[acyl-carrier-protein]--phosphate acyltransferase</fullName>
    </alternativeName>
    <alternativeName>
        <fullName evidence="10">Phosphate-acyl-ACP acyltransferase</fullName>
    </alternativeName>
</protein>
<keyword evidence="5 10" id="KW-0443">Lipid metabolism</keyword>
<keyword evidence="6 10" id="KW-0594">Phospholipid biosynthesis</keyword>
<dbReference type="GO" id="GO:0008654">
    <property type="term" value="P:phospholipid biosynthetic process"/>
    <property type="evidence" value="ECO:0007669"/>
    <property type="project" value="UniProtKB-KW"/>
</dbReference>
<evidence type="ECO:0000256" key="7">
    <source>
        <dbReference type="ARBA" id="ARBA00023264"/>
    </source>
</evidence>
<evidence type="ECO:0000313" key="11">
    <source>
        <dbReference type="EMBL" id="WCO69231.1"/>
    </source>
</evidence>
<keyword evidence="4 10" id="KW-0808">Transferase</keyword>
<dbReference type="EC" id="2.3.1.274" evidence="8 10"/>
<organism evidence="11 12">
    <name type="scientific">Iamia majanohamensis</name>
    <dbReference type="NCBI Taxonomy" id="467976"/>
    <lineage>
        <taxon>Bacteria</taxon>
        <taxon>Bacillati</taxon>
        <taxon>Actinomycetota</taxon>
        <taxon>Acidimicrobiia</taxon>
        <taxon>Acidimicrobiales</taxon>
        <taxon>Iamiaceae</taxon>
        <taxon>Iamia</taxon>
    </lineage>
</organism>
<dbReference type="PANTHER" id="PTHR30100:SF1">
    <property type="entry name" value="PHOSPHATE ACYLTRANSFERASE"/>
    <property type="match status" value="1"/>
</dbReference>
<keyword evidence="2 10" id="KW-0963">Cytoplasm</keyword>
<name>A0AAF0BT13_9ACTN</name>
<evidence type="ECO:0000256" key="5">
    <source>
        <dbReference type="ARBA" id="ARBA00023098"/>
    </source>
</evidence>
<evidence type="ECO:0000256" key="1">
    <source>
        <dbReference type="ARBA" id="ARBA00001232"/>
    </source>
</evidence>
<dbReference type="GO" id="GO:0043811">
    <property type="term" value="F:phosphate:acyl-[acyl carrier protein] acyltransferase activity"/>
    <property type="evidence" value="ECO:0007669"/>
    <property type="project" value="UniProtKB-UniRule"/>
</dbReference>
<keyword evidence="12" id="KW-1185">Reference proteome</keyword>
<evidence type="ECO:0000256" key="4">
    <source>
        <dbReference type="ARBA" id="ARBA00022679"/>
    </source>
</evidence>
<dbReference type="PANTHER" id="PTHR30100">
    <property type="entry name" value="FATTY ACID/PHOSPHOLIPID SYNTHESIS PROTEIN PLSX"/>
    <property type="match status" value="1"/>
</dbReference>
<gene>
    <name evidence="10 11" type="primary">plsX</name>
    <name evidence="11" type="ORF">PO878_06630</name>
</gene>
<proteinExistence type="inferred from homology"/>
<evidence type="ECO:0000256" key="10">
    <source>
        <dbReference type="HAMAP-Rule" id="MF_00019"/>
    </source>
</evidence>
<accession>A0AAF0BT13</accession>
<dbReference type="PIRSF" id="PIRSF002465">
    <property type="entry name" value="Phsphlp_syn_PlsX"/>
    <property type="match status" value="1"/>
</dbReference>
<dbReference type="InterPro" id="IPR012281">
    <property type="entry name" value="Phospholipid_synth_PlsX-like"/>
</dbReference>
<comment type="subcellular location">
    <subcellularLocation>
        <location evidence="10">Cytoplasm</location>
    </subcellularLocation>
    <text evidence="10">Associated with the membrane possibly through PlsY.</text>
</comment>
<comment type="similarity">
    <text evidence="10">Belongs to the PlsX family.</text>
</comment>